<dbReference type="Proteomes" id="UP001596504">
    <property type="component" value="Unassembled WGS sequence"/>
</dbReference>
<reference evidence="4" key="1">
    <citation type="journal article" date="2019" name="Int. J. Syst. Evol. Microbiol.">
        <title>The Global Catalogue of Microorganisms (GCM) 10K type strain sequencing project: providing services to taxonomists for standard genome sequencing and annotation.</title>
        <authorList>
            <consortium name="The Broad Institute Genomics Platform"/>
            <consortium name="The Broad Institute Genome Sequencing Center for Infectious Disease"/>
            <person name="Wu L."/>
            <person name="Ma J."/>
        </authorList>
    </citation>
    <scope>NUCLEOTIDE SEQUENCE [LARGE SCALE GENOMIC DNA]</scope>
    <source>
        <strain evidence="4">WLHS5</strain>
    </source>
</reference>
<comment type="caution">
    <text evidence="3">The sequence shown here is derived from an EMBL/GenBank/DDBJ whole genome shotgun (WGS) entry which is preliminary data.</text>
</comment>
<evidence type="ECO:0000313" key="4">
    <source>
        <dbReference type="Proteomes" id="UP001596504"/>
    </source>
</evidence>
<sequence>MIASGRRIVLLPAFRKTRAQLAGAAGATQPAAARFEAGGTSPPFPLIERLARALGVELVVKFDGRSGAARPDRTASASRGSDAPPGTNGEEPGPTAVDRAPRTERMTGLEPATLTLAR</sequence>
<dbReference type="SMART" id="SM00530">
    <property type="entry name" value="HTH_XRE"/>
    <property type="match status" value="1"/>
</dbReference>
<evidence type="ECO:0000259" key="2">
    <source>
        <dbReference type="PROSITE" id="PS50943"/>
    </source>
</evidence>
<feature type="region of interest" description="Disordered" evidence="1">
    <location>
        <begin position="65"/>
        <end position="118"/>
    </location>
</feature>
<keyword evidence="4" id="KW-1185">Reference proteome</keyword>
<dbReference type="InterPro" id="IPR010982">
    <property type="entry name" value="Lambda_DNA-bd_dom_sf"/>
</dbReference>
<accession>A0ABW2LMC6</accession>
<feature type="domain" description="HTH cro/C1-type" evidence="2">
    <location>
        <begin position="17"/>
        <end position="62"/>
    </location>
</feature>
<evidence type="ECO:0000256" key="1">
    <source>
        <dbReference type="SAM" id="MobiDB-lite"/>
    </source>
</evidence>
<dbReference type="Pfam" id="PF13560">
    <property type="entry name" value="HTH_31"/>
    <property type="match status" value="1"/>
</dbReference>
<dbReference type="RefSeq" id="WP_380668741.1">
    <property type="nucleotide sequence ID" value="NZ_JBHTCJ010000006.1"/>
</dbReference>
<dbReference type="PROSITE" id="PS50943">
    <property type="entry name" value="HTH_CROC1"/>
    <property type="match status" value="1"/>
</dbReference>
<dbReference type="Gene3D" id="1.10.260.40">
    <property type="entry name" value="lambda repressor-like DNA-binding domains"/>
    <property type="match status" value="1"/>
</dbReference>
<protein>
    <submittedName>
        <fullName evidence="3">Helix-turn-helix domain-containing protein</fullName>
    </submittedName>
</protein>
<proteinExistence type="predicted"/>
<dbReference type="InterPro" id="IPR001387">
    <property type="entry name" value="Cro/C1-type_HTH"/>
</dbReference>
<name>A0ABW2LMC6_9PSEU</name>
<feature type="compositionally biased region" description="Low complexity" evidence="1">
    <location>
        <begin position="84"/>
        <end position="95"/>
    </location>
</feature>
<evidence type="ECO:0000313" key="3">
    <source>
        <dbReference type="EMBL" id="MFC7342469.1"/>
    </source>
</evidence>
<dbReference type="SUPFAM" id="SSF47413">
    <property type="entry name" value="lambda repressor-like DNA-binding domains"/>
    <property type="match status" value="1"/>
</dbReference>
<organism evidence="3 4">
    <name type="scientific">Saccharopolyspora griseoalba</name>
    <dbReference type="NCBI Taxonomy" id="1431848"/>
    <lineage>
        <taxon>Bacteria</taxon>
        <taxon>Bacillati</taxon>
        <taxon>Actinomycetota</taxon>
        <taxon>Actinomycetes</taxon>
        <taxon>Pseudonocardiales</taxon>
        <taxon>Pseudonocardiaceae</taxon>
        <taxon>Saccharopolyspora</taxon>
    </lineage>
</organism>
<dbReference type="EMBL" id="JBHTCJ010000006">
    <property type="protein sequence ID" value="MFC7342469.1"/>
    <property type="molecule type" value="Genomic_DNA"/>
</dbReference>
<gene>
    <name evidence="3" type="ORF">ACFQRI_13765</name>
</gene>